<dbReference type="AlphaFoldDB" id="A0A401SBC2"/>
<dbReference type="Proteomes" id="UP000287033">
    <property type="component" value="Unassembled WGS sequence"/>
</dbReference>
<comment type="caution">
    <text evidence="1">The sequence shown here is derived from an EMBL/GenBank/DDBJ whole genome shotgun (WGS) entry which is preliminary data.</text>
</comment>
<keyword evidence="2" id="KW-1185">Reference proteome</keyword>
<reference evidence="1 2" key="1">
    <citation type="journal article" date="2018" name="Nat. Ecol. Evol.">
        <title>Shark genomes provide insights into elasmobranch evolution and the origin of vertebrates.</title>
        <authorList>
            <person name="Hara Y"/>
            <person name="Yamaguchi K"/>
            <person name="Onimaru K"/>
            <person name="Kadota M"/>
            <person name="Koyanagi M"/>
            <person name="Keeley SD"/>
            <person name="Tatsumi K"/>
            <person name="Tanaka K"/>
            <person name="Motone F"/>
            <person name="Kageyama Y"/>
            <person name="Nozu R"/>
            <person name="Adachi N"/>
            <person name="Nishimura O"/>
            <person name="Nakagawa R"/>
            <person name="Tanegashima C"/>
            <person name="Kiyatake I"/>
            <person name="Matsumoto R"/>
            <person name="Murakumo K"/>
            <person name="Nishida K"/>
            <person name="Terakita A"/>
            <person name="Kuratani S"/>
            <person name="Sato K"/>
            <person name="Hyodo S Kuraku.S."/>
        </authorList>
    </citation>
    <scope>NUCLEOTIDE SEQUENCE [LARGE SCALE GENOMIC DNA]</scope>
</reference>
<accession>A0A401SBC2</accession>
<protein>
    <submittedName>
        <fullName evidence="1">Uncharacterized protein</fullName>
    </submittedName>
</protein>
<organism evidence="1 2">
    <name type="scientific">Chiloscyllium punctatum</name>
    <name type="common">Brownbanded bambooshark</name>
    <name type="synonym">Hemiscyllium punctatum</name>
    <dbReference type="NCBI Taxonomy" id="137246"/>
    <lineage>
        <taxon>Eukaryota</taxon>
        <taxon>Metazoa</taxon>
        <taxon>Chordata</taxon>
        <taxon>Craniata</taxon>
        <taxon>Vertebrata</taxon>
        <taxon>Chondrichthyes</taxon>
        <taxon>Elasmobranchii</taxon>
        <taxon>Galeomorphii</taxon>
        <taxon>Galeoidea</taxon>
        <taxon>Orectolobiformes</taxon>
        <taxon>Hemiscylliidae</taxon>
        <taxon>Chiloscyllium</taxon>
    </lineage>
</organism>
<gene>
    <name evidence="1" type="ORF">chiPu_0006123</name>
</gene>
<name>A0A401SBC2_CHIPU</name>
<proteinExistence type="predicted"/>
<sequence>MARCLARASPGDRSRGSAILPREGDVAFYRVHCEYLLEVMTVAAWLGSKTCSFFDLSRRCSQIGRRYGVADRGEMWCCKNEDTEQPFCDPFIWSFELYNQDEYCLII</sequence>
<evidence type="ECO:0000313" key="2">
    <source>
        <dbReference type="Proteomes" id="UP000287033"/>
    </source>
</evidence>
<evidence type="ECO:0000313" key="1">
    <source>
        <dbReference type="EMBL" id="GCC27697.1"/>
    </source>
</evidence>
<dbReference type="EMBL" id="BEZZ01000174">
    <property type="protein sequence ID" value="GCC27697.1"/>
    <property type="molecule type" value="Genomic_DNA"/>
</dbReference>